<dbReference type="EMBL" id="CM031824">
    <property type="protein sequence ID" value="KAG6624581.1"/>
    <property type="molecule type" value="Genomic_DNA"/>
</dbReference>
<proteinExistence type="predicted"/>
<dbReference type="AlphaFoldDB" id="A0A8T1N448"/>
<evidence type="ECO:0000313" key="2">
    <source>
        <dbReference type="EMBL" id="KAG6624581.1"/>
    </source>
</evidence>
<comment type="caution">
    <text evidence="2">The sequence shown here is derived from an EMBL/GenBank/DDBJ whole genome shotgun (WGS) entry which is preliminary data.</text>
</comment>
<evidence type="ECO:0000256" key="1">
    <source>
        <dbReference type="SAM" id="Phobius"/>
    </source>
</evidence>
<evidence type="ECO:0000313" key="3">
    <source>
        <dbReference type="Proteomes" id="UP000811609"/>
    </source>
</evidence>
<keyword evidence="3" id="KW-1185">Reference proteome</keyword>
<organism evidence="2 3">
    <name type="scientific">Carya illinoinensis</name>
    <name type="common">Pecan</name>
    <dbReference type="NCBI Taxonomy" id="32201"/>
    <lineage>
        <taxon>Eukaryota</taxon>
        <taxon>Viridiplantae</taxon>
        <taxon>Streptophyta</taxon>
        <taxon>Embryophyta</taxon>
        <taxon>Tracheophyta</taxon>
        <taxon>Spermatophyta</taxon>
        <taxon>Magnoliopsida</taxon>
        <taxon>eudicotyledons</taxon>
        <taxon>Gunneridae</taxon>
        <taxon>Pentapetalae</taxon>
        <taxon>rosids</taxon>
        <taxon>fabids</taxon>
        <taxon>Fagales</taxon>
        <taxon>Juglandaceae</taxon>
        <taxon>Carya</taxon>
    </lineage>
</organism>
<keyword evidence="1" id="KW-1133">Transmembrane helix</keyword>
<gene>
    <name evidence="2" type="ORF">CIPAW_16G037900</name>
</gene>
<dbReference type="Proteomes" id="UP000811609">
    <property type="component" value="Chromosome 16"/>
</dbReference>
<accession>A0A8T1N448</accession>
<protein>
    <submittedName>
        <fullName evidence="2">Uncharacterized protein</fullName>
    </submittedName>
</protein>
<keyword evidence="1" id="KW-0812">Transmembrane</keyword>
<sequence length="88" mass="10108">MGVPQFIMTGFIGLLMVLILARKEDKYKVTFMLMPTIMMFLGQSDLAELLSHRQGYALNFAFGTPSPQTHPSFRACPYVIYAYIYIYK</sequence>
<feature type="transmembrane region" description="Helical" evidence="1">
    <location>
        <begin position="6"/>
        <end position="22"/>
    </location>
</feature>
<keyword evidence="1" id="KW-0472">Membrane</keyword>
<reference evidence="2" key="1">
    <citation type="submission" date="2020-12" db="EMBL/GenBank/DDBJ databases">
        <title>WGS assembly of Carya illinoinensis cv. Pawnee.</title>
        <authorList>
            <person name="Platts A."/>
            <person name="Shu S."/>
            <person name="Wright S."/>
            <person name="Barry K."/>
            <person name="Edger P."/>
            <person name="Pires J.C."/>
            <person name="Schmutz J."/>
        </authorList>
    </citation>
    <scope>NUCLEOTIDE SEQUENCE</scope>
    <source>
        <tissue evidence="2">Leaf</tissue>
    </source>
</reference>
<name>A0A8T1N448_CARIL</name>